<keyword evidence="3" id="KW-0614">Plasmid</keyword>
<dbReference type="PANTHER" id="PTHR43861">
    <property type="entry name" value="TRANS-ACONITATE 2-METHYLTRANSFERASE-RELATED"/>
    <property type="match status" value="1"/>
</dbReference>
<evidence type="ECO:0000313" key="3">
    <source>
        <dbReference type="EMBL" id="CBW44195.1"/>
    </source>
</evidence>
<evidence type="ECO:0000256" key="1">
    <source>
        <dbReference type="ARBA" id="ARBA00022679"/>
    </source>
</evidence>
<reference evidence="3" key="1">
    <citation type="submission" date="2010-08" db="EMBL/GenBank/DDBJ databases">
        <title>Diversity of serine proteases in the Bacillus cereus group.</title>
        <authorList>
            <person name="Zihlmann P."/>
            <person name="Perreten V."/>
        </authorList>
    </citation>
    <scope>NUCLEOTIDE SEQUENCE [LARGE SCALE GENOMIC DNA]</scope>
    <source>
        <strain evidence="3">VPC1401</strain>
        <plasmid evidence="3">pLVP1401</plasmid>
    </source>
</reference>
<dbReference type="Gene3D" id="3.40.50.150">
    <property type="entry name" value="Vaccinia Virus protein VP39"/>
    <property type="match status" value="1"/>
</dbReference>
<protein>
    <submittedName>
        <fullName evidence="3">SAM dependant methyltransferase family protein</fullName>
    </submittedName>
</protein>
<dbReference type="Pfam" id="PF13649">
    <property type="entry name" value="Methyltransf_25"/>
    <property type="match status" value="1"/>
</dbReference>
<organism evidence="3">
    <name type="scientific">Bacillus cereus VPC1401</name>
    <dbReference type="NCBI Taxonomy" id="870739"/>
    <lineage>
        <taxon>Bacteria</taxon>
        <taxon>Bacillati</taxon>
        <taxon>Bacillota</taxon>
        <taxon>Bacilli</taxon>
        <taxon>Bacillales</taxon>
        <taxon>Bacillaceae</taxon>
        <taxon>Bacillus</taxon>
        <taxon>Bacillus cereus group</taxon>
    </lineage>
</organism>
<keyword evidence="3" id="KW-0489">Methyltransferase</keyword>
<dbReference type="CDD" id="cd02440">
    <property type="entry name" value="AdoMet_MTases"/>
    <property type="match status" value="1"/>
</dbReference>
<evidence type="ECO:0000259" key="2">
    <source>
        <dbReference type="Pfam" id="PF13649"/>
    </source>
</evidence>
<geneLocation type="plasmid" evidence="3">
    <name>pLVP1401</name>
</geneLocation>
<sequence length="270" mass="30813">MNKLFEILKNNSSCEPFEPGKDNIWTSEKFSDFVLSSYLNPNIPGGGKDSDQIEEYVTLINSYTSKGKNLLDIGCGAGLYCEKLYNTGLNVTGIDISEKAISHAKKQATSKNLNINYICDDVFTVSFEEKFDIIIILYKTFATFSKAERDKLLLRLYNLLAEDGILILDVPPVNEFKEYNEINLWAPLDKGNIIIDDACLNLISNKKYPENILLNTTIYITSENEVFHFNDWLKFFTKDEIKNELLENHFNVKKILNTKDNSLAIVCTKN</sequence>
<dbReference type="SUPFAM" id="SSF53335">
    <property type="entry name" value="S-adenosyl-L-methionine-dependent methyltransferases"/>
    <property type="match status" value="1"/>
</dbReference>
<name>E5AK55_BACCE</name>
<dbReference type="GO" id="GO:0008168">
    <property type="term" value="F:methyltransferase activity"/>
    <property type="evidence" value="ECO:0007669"/>
    <property type="project" value="UniProtKB-KW"/>
</dbReference>
<keyword evidence="1 3" id="KW-0808">Transferase</keyword>
<dbReference type="AlphaFoldDB" id="E5AK55"/>
<feature type="domain" description="Methyltransferase" evidence="2">
    <location>
        <begin position="71"/>
        <end position="164"/>
    </location>
</feature>
<dbReference type="EMBL" id="FR675941">
    <property type="protein sequence ID" value="CBW44195.1"/>
    <property type="molecule type" value="Genomic_DNA"/>
</dbReference>
<accession>E5AK55</accession>
<dbReference type="InterPro" id="IPR029063">
    <property type="entry name" value="SAM-dependent_MTases_sf"/>
</dbReference>
<dbReference type="GO" id="GO:0032259">
    <property type="term" value="P:methylation"/>
    <property type="evidence" value="ECO:0007669"/>
    <property type="project" value="UniProtKB-KW"/>
</dbReference>
<dbReference type="Gene3D" id="2.20.25.110">
    <property type="entry name" value="S-adenosyl-L-methionine-dependent methyltransferases"/>
    <property type="match status" value="1"/>
</dbReference>
<proteinExistence type="predicted"/>
<dbReference type="InterPro" id="IPR041698">
    <property type="entry name" value="Methyltransf_25"/>
</dbReference>
<dbReference type="RefSeq" id="WP_013450113.1">
    <property type="nucleotide sequence ID" value="NC_014757.1"/>
</dbReference>
<gene>
    <name evidence="3" type="ORF">pLVP1401_44</name>
</gene>